<sequence length="190" mass="21519">MKKLVMSALLACFLYADGEVYSDVVKPVFADATSKTSIGRLLPTNAVKILEKSGDRVKIEVSGYQNPAVPNVIYFSDSERVFTLAFAKTAEFKTQLVKKGENGRWDMVKTTVFTTDSDFYNDVKPMLTRAEELYKNSCGVCHKLHDANHYKANQWPSLFKSILSRTAIDKKDEWLVIEYLQKNSSDVNIK</sequence>
<proteinExistence type="predicted"/>
<dbReference type="Proteomes" id="UP000789359">
    <property type="component" value="Unassembled WGS sequence"/>
</dbReference>
<reference evidence="1 2" key="1">
    <citation type="submission" date="2020-11" db="EMBL/GenBank/DDBJ databases">
        <authorList>
            <person name="Peeters C."/>
        </authorList>
    </citation>
    <scope>NUCLEOTIDE SEQUENCE [LARGE SCALE GENOMIC DNA]</scope>
    <source>
        <strain evidence="1 2">LMG 8286</strain>
    </source>
</reference>
<gene>
    <name evidence="1" type="primary">torC_1</name>
    <name evidence="1" type="ORF">LMG8286_00946</name>
</gene>
<organism evidence="1 2">
    <name type="scientific">Campylobacter suis</name>
    <dbReference type="NCBI Taxonomy" id="2790657"/>
    <lineage>
        <taxon>Bacteria</taxon>
        <taxon>Pseudomonadati</taxon>
        <taxon>Campylobacterota</taxon>
        <taxon>Epsilonproteobacteria</taxon>
        <taxon>Campylobacterales</taxon>
        <taxon>Campylobacteraceae</taxon>
        <taxon>Campylobacter</taxon>
    </lineage>
</organism>
<comment type="caution">
    <text evidence="1">The sequence shown here is derived from an EMBL/GenBank/DDBJ whole genome shotgun (WGS) entry which is preliminary data.</text>
</comment>
<name>A0ABN7K6W1_9BACT</name>
<accession>A0ABN7K6W1</accession>
<keyword evidence="2" id="KW-1185">Reference proteome</keyword>
<evidence type="ECO:0000313" key="1">
    <source>
        <dbReference type="EMBL" id="CAD7287351.1"/>
    </source>
</evidence>
<evidence type="ECO:0000313" key="2">
    <source>
        <dbReference type="Proteomes" id="UP000789359"/>
    </source>
</evidence>
<dbReference type="SUPFAM" id="SSF46626">
    <property type="entry name" value="Cytochrome c"/>
    <property type="match status" value="1"/>
</dbReference>
<protein>
    <submittedName>
        <fullName evidence="1">Cytochrome c-type protein TorC</fullName>
    </submittedName>
</protein>
<dbReference type="RefSeq" id="WP_230056688.1">
    <property type="nucleotide sequence ID" value="NZ_CAJHOE010000001.1"/>
</dbReference>
<dbReference type="EMBL" id="CAJHOE010000001">
    <property type="protein sequence ID" value="CAD7287351.1"/>
    <property type="molecule type" value="Genomic_DNA"/>
</dbReference>
<dbReference type="InterPro" id="IPR036909">
    <property type="entry name" value="Cyt_c-like_dom_sf"/>
</dbReference>